<reference evidence="6" key="1">
    <citation type="submission" date="2022-10" db="EMBL/GenBank/DDBJ databases">
        <title>Culturing micro-colonial fungi from biological soil crusts in the Mojave desert and describing Neophaeococcomyces mojavensis, and introducing the new genera and species Taxawa tesnikishii.</title>
        <authorList>
            <person name="Kurbessoian T."/>
            <person name="Stajich J.E."/>
        </authorList>
    </citation>
    <scope>NUCLEOTIDE SEQUENCE</scope>
    <source>
        <strain evidence="6">TK_35</strain>
    </source>
</reference>
<dbReference type="EMBL" id="JAPDRN010000089">
    <property type="protein sequence ID" value="KAJ9625236.1"/>
    <property type="molecule type" value="Genomic_DNA"/>
</dbReference>
<feature type="domain" description="Peptidase S9 prolyl oligopeptidase catalytic" evidence="5">
    <location>
        <begin position="473"/>
        <end position="651"/>
    </location>
</feature>
<dbReference type="GO" id="GO:0006508">
    <property type="term" value="P:proteolysis"/>
    <property type="evidence" value="ECO:0007669"/>
    <property type="project" value="InterPro"/>
</dbReference>
<evidence type="ECO:0000256" key="2">
    <source>
        <dbReference type="ARBA" id="ARBA00022801"/>
    </source>
</evidence>
<gene>
    <name evidence="6" type="ORF">H2204_010479</name>
</gene>
<evidence type="ECO:0000313" key="6">
    <source>
        <dbReference type="EMBL" id="KAJ9625236.1"/>
    </source>
</evidence>
<evidence type="ECO:0000256" key="3">
    <source>
        <dbReference type="ARBA" id="ARBA00032829"/>
    </source>
</evidence>
<dbReference type="InterPro" id="IPR029058">
    <property type="entry name" value="AB_hydrolase_fold"/>
</dbReference>
<feature type="chain" id="PRO_5041299938" description="Dipeptidyl-peptidase V" evidence="4">
    <location>
        <begin position="28"/>
        <end position="677"/>
    </location>
</feature>
<dbReference type="PANTHER" id="PTHR42776:SF27">
    <property type="entry name" value="DIPEPTIDYL PEPTIDASE FAMILY MEMBER 6"/>
    <property type="match status" value="1"/>
</dbReference>
<dbReference type="AlphaFoldDB" id="A0AA38XW87"/>
<dbReference type="Pfam" id="PF00326">
    <property type="entry name" value="Peptidase_S9"/>
    <property type="match status" value="1"/>
</dbReference>
<proteinExistence type="inferred from homology"/>
<protein>
    <recommendedName>
        <fullName evidence="3">Dipeptidyl-peptidase V</fullName>
    </recommendedName>
</protein>
<dbReference type="GO" id="GO:0004252">
    <property type="term" value="F:serine-type endopeptidase activity"/>
    <property type="evidence" value="ECO:0007669"/>
    <property type="project" value="TreeGrafter"/>
</dbReference>
<dbReference type="PANTHER" id="PTHR42776">
    <property type="entry name" value="SERINE PEPTIDASE S9 FAMILY MEMBER"/>
    <property type="match status" value="1"/>
</dbReference>
<evidence type="ECO:0000256" key="1">
    <source>
        <dbReference type="ARBA" id="ARBA00010040"/>
    </source>
</evidence>
<dbReference type="Gene3D" id="3.40.50.1820">
    <property type="entry name" value="alpha/beta hydrolase"/>
    <property type="match status" value="1"/>
</dbReference>
<sequence>MQLRYTPARLGAAVSMLLGLCVSQAAAAPLPAEDFAKIPALQSVTMSADGKQLVAIIAAPGSNNADTALANWNLDNLAAGPVAITPSGDRMKFIAASALKAGRNLVISRQEWTGKLGGCGEGNSTGATKTFLTKAYLTDASQAKFDEAFASNTRTLGVSADTLRCLELAGTASLVHQLPLDPDRVIINQLNEATLQANYYRFNLRTGQTELLFKGNSRTTPGLFHPRTGEVVTQTQIESSGSDDFEQRVLIKNSAGQFEVHAPLTTKLSERYTVDVVGIDDESGKLYVLTDQFSDLVQARLYDPVKKEFDKEPLAAHPTFSISSLILGTRKSNFNQVLGFYIDGPQRQAIYVDPQMKGLQEGLQKAYPGLTIYITGYNDDLSRVLFTTESNRNPKSYYILADRKDVMPLGSERPWVDSKQIGEQRWVTYTARDGQQIPAILDLPAGWKQGDGPLPTLVHPHGGPWARDYTGWDVSGWVPFFTSRGYAVLRPQYRGSSGLGRKLWLAGDGQWGQKMQDDKDDGAAWLVSQGIAAKDRIAIFGYSYGGFAAAAATVRSPSPYQCAIAGAPVTDLGRLGTSWSQNRLQRILQGRTVKGMDPMQNTAKATTPLLTFVGDRDVRTPAFHARNFYSAVQGKVPARFELIPDMPHSMPWYPRHFQTTLTLMADYLAKDCGPGGL</sequence>
<feature type="signal peptide" evidence="4">
    <location>
        <begin position="1"/>
        <end position="27"/>
    </location>
</feature>
<comment type="caution">
    <text evidence="6">The sequence shown here is derived from an EMBL/GenBank/DDBJ whole genome shotgun (WGS) entry which is preliminary data.</text>
</comment>
<dbReference type="SUPFAM" id="SSF53474">
    <property type="entry name" value="alpha/beta-Hydrolases"/>
    <property type="match status" value="1"/>
</dbReference>
<accession>A0AA38XW87</accession>
<keyword evidence="4" id="KW-0732">Signal</keyword>
<evidence type="ECO:0000259" key="5">
    <source>
        <dbReference type="Pfam" id="PF00326"/>
    </source>
</evidence>
<keyword evidence="2" id="KW-0378">Hydrolase</keyword>
<organism evidence="6">
    <name type="scientific">Knufia peltigerae</name>
    <dbReference type="NCBI Taxonomy" id="1002370"/>
    <lineage>
        <taxon>Eukaryota</taxon>
        <taxon>Fungi</taxon>
        <taxon>Dikarya</taxon>
        <taxon>Ascomycota</taxon>
        <taxon>Pezizomycotina</taxon>
        <taxon>Eurotiomycetes</taxon>
        <taxon>Chaetothyriomycetidae</taxon>
        <taxon>Chaetothyriales</taxon>
        <taxon>Trichomeriaceae</taxon>
        <taxon>Knufia</taxon>
    </lineage>
</organism>
<dbReference type="InterPro" id="IPR001375">
    <property type="entry name" value="Peptidase_S9_cat"/>
</dbReference>
<comment type="similarity">
    <text evidence="1">Belongs to the peptidase S9C family.</text>
</comment>
<name>A0AA38XW87_9EURO</name>
<evidence type="ECO:0000256" key="4">
    <source>
        <dbReference type="SAM" id="SignalP"/>
    </source>
</evidence>